<feature type="compositionally biased region" description="Basic and acidic residues" evidence="1">
    <location>
        <begin position="100"/>
        <end position="120"/>
    </location>
</feature>
<dbReference type="Proteomes" id="UP000076502">
    <property type="component" value="Unassembled WGS sequence"/>
</dbReference>
<feature type="region of interest" description="Disordered" evidence="1">
    <location>
        <begin position="225"/>
        <end position="255"/>
    </location>
</feature>
<name>A0A154P6M8_DUFNO</name>
<evidence type="ECO:0000256" key="1">
    <source>
        <dbReference type="SAM" id="MobiDB-lite"/>
    </source>
</evidence>
<reference evidence="2 3" key="1">
    <citation type="submission" date="2015-07" db="EMBL/GenBank/DDBJ databases">
        <title>The genome of Dufourea novaeangliae.</title>
        <authorList>
            <person name="Pan H."/>
            <person name="Kapheim K."/>
        </authorList>
    </citation>
    <scope>NUCLEOTIDE SEQUENCE [LARGE SCALE GENOMIC DNA]</scope>
    <source>
        <strain evidence="2">0120121106</strain>
        <tissue evidence="2">Whole body</tissue>
    </source>
</reference>
<sequence length="255" mass="28505">MELHAYVDWNFEVFDTATKAGVLMDAKLTTPFALIQVCIGDSRYPPNRGVGNRRFAQRAQAVRVHFEADLISGSRMKDAFGENSAESLVQGFTVKLKETRETRKHVENTGRNRIGERDSLASDEGGGNDDGERRVEGEGGRERNQLESKGFGVGEREKKKKRDTQEGEQGDARQIEKEESPAEEVINGNEDCLAKCEWPASGDMDGTDGWMDGWMVGRMSSNLIDSRRDMKDPDSDAHKSKGFGRWFSEPQIPKA</sequence>
<gene>
    <name evidence="2" type="ORF">WN55_08298</name>
</gene>
<evidence type="ECO:0000313" key="3">
    <source>
        <dbReference type="Proteomes" id="UP000076502"/>
    </source>
</evidence>
<accession>A0A154P6M8</accession>
<feature type="compositionally biased region" description="Basic and acidic residues" evidence="1">
    <location>
        <begin position="130"/>
        <end position="146"/>
    </location>
</feature>
<feature type="region of interest" description="Disordered" evidence="1">
    <location>
        <begin position="100"/>
        <end position="188"/>
    </location>
</feature>
<dbReference type="AlphaFoldDB" id="A0A154P6M8"/>
<proteinExistence type="predicted"/>
<organism evidence="2 3">
    <name type="scientific">Dufourea novaeangliae</name>
    <name type="common">Sweat bee</name>
    <dbReference type="NCBI Taxonomy" id="178035"/>
    <lineage>
        <taxon>Eukaryota</taxon>
        <taxon>Metazoa</taxon>
        <taxon>Ecdysozoa</taxon>
        <taxon>Arthropoda</taxon>
        <taxon>Hexapoda</taxon>
        <taxon>Insecta</taxon>
        <taxon>Pterygota</taxon>
        <taxon>Neoptera</taxon>
        <taxon>Endopterygota</taxon>
        <taxon>Hymenoptera</taxon>
        <taxon>Apocrita</taxon>
        <taxon>Aculeata</taxon>
        <taxon>Apoidea</taxon>
        <taxon>Anthophila</taxon>
        <taxon>Halictidae</taxon>
        <taxon>Rophitinae</taxon>
        <taxon>Dufourea</taxon>
    </lineage>
</organism>
<feature type="compositionally biased region" description="Basic and acidic residues" evidence="1">
    <location>
        <begin position="170"/>
        <end position="180"/>
    </location>
</feature>
<protein>
    <submittedName>
        <fullName evidence="2">Uncharacterized protein</fullName>
    </submittedName>
</protein>
<keyword evidence="3" id="KW-1185">Reference proteome</keyword>
<feature type="compositionally biased region" description="Basic and acidic residues" evidence="1">
    <location>
        <begin position="225"/>
        <end position="239"/>
    </location>
</feature>
<dbReference type="EMBL" id="KQ434827">
    <property type="protein sequence ID" value="KZC07527.1"/>
    <property type="molecule type" value="Genomic_DNA"/>
</dbReference>
<evidence type="ECO:0000313" key="2">
    <source>
        <dbReference type="EMBL" id="KZC07527.1"/>
    </source>
</evidence>